<dbReference type="Proteomes" id="UP001580407">
    <property type="component" value="Unassembled WGS sequence"/>
</dbReference>
<reference evidence="1 2" key="1">
    <citation type="submission" date="2024-09" db="EMBL/GenBank/DDBJ databases">
        <authorList>
            <person name="Ruan L."/>
        </authorList>
    </citation>
    <scope>NUCLEOTIDE SEQUENCE [LARGE SCALE GENOMIC DNA]</scope>
    <source>
        <strain evidence="1 2">D33</strain>
    </source>
</reference>
<organism evidence="1 2">
    <name type="scientific">Paenibacillus terreus</name>
    <dbReference type="NCBI Taxonomy" id="1387834"/>
    <lineage>
        <taxon>Bacteria</taxon>
        <taxon>Bacillati</taxon>
        <taxon>Bacillota</taxon>
        <taxon>Bacilli</taxon>
        <taxon>Bacillales</taxon>
        <taxon>Paenibacillaceae</taxon>
        <taxon>Paenibacillus</taxon>
    </lineage>
</organism>
<evidence type="ECO:0000313" key="2">
    <source>
        <dbReference type="Proteomes" id="UP001580407"/>
    </source>
</evidence>
<proteinExistence type="predicted"/>
<dbReference type="RefSeq" id="WP_375524374.1">
    <property type="nucleotide sequence ID" value="NZ_JBHILM010000005.1"/>
</dbReference>
<keyword evidence="2" id="KW-1185">Reference proteome</keyword>
<protein>
    <submittedName>
        <fullName evidence="1">Uncharacterized protein</fullName>
    </submittedName>
</protein>
<sequence length="57" mass="6828">MKVMVISDLYNRIFAVQQSHPDLYVEYSIWNRINMGLPEEYTLPDQRVLSVLLEDRK</sequence>
<dbReference type="EMBL" id="JBHILM010000005">
    <property type="protein sequence ID" value="MFB5680576.1"/>
    <property type="molecule type" value="Genomic_DNA"/>
</dbReference>
<gene>
    <name evidence="1" type="ORF">ACE3NQ_06595</name>
</gene>
<name>A0ABV5B7K6_9BACL</name>
<accession>A0ABV5B7K6</accession>
<comment type="caution">
    <text evidence="1">The sequence shown here is derived from an EMBL/GenBank/DDBJ whole genome shotgun (WGS) entry which is preliminary data.</text>
</comment>
<evidence type="ECO:0000313" key="1">
    <source>
        <dbReference type="EMBL" id="MFB5680576.1"/>
    </source>
</evidence>